<proteinExistence type="predicted"/>
<protein>
    <submittedName>
        <fullName evidence="1">Uncharacterized protein</fullName>
    </submittedName>
</protein>
<accession>A0A645AA42</accession>
<organism evidence="1">
    <name type="scientific">bioreactor metagenome</name>
    <dbReference type="NCBI Taxonomy" id="1076179"/>
    <lineage>
        <taxon>unclassified sequences</taxon>
        <taxon>metagenomes</taxon>
        <taxon>ecological metagenomes</taxon>
    </lineage>
</organism>
<reference evidence="1" key="1">
    <citation type="submission" date="2019-08" db="EMBL/GenBank/DDBJ databases">
        <authorList>
            <person name="Kucharzyk K."/>
            <person name="Murdoch R.W."/>
            <person name="Higgins S."/>
            <person name="Loffler F."/>
        </authorList>
    </citation>
    <scope>NUCLEOTIDE SEQUENCE</scope>
</reference>
<dbReference type="AlphaFoldDB" id="A0A645AA42"/>
<gene>
    <name evidence="1" type="ORF">SDC9_96600</name>
</gene>
<comment type="caution">
    <text evidence="1">The sequence shown here is derived from an EMBL/GenBank/DDBJ whole genome shotgun (WGS) entry which is preliminary data.</text>
</comment>
<dbReference type="EMBL" id="VSSQ01012706">
    <property type="protein sequence ID" value="MPM49867.1"/>
    <property type="molecule type" value="Genomic_DNA"/>
</dbReference>
<name>A0A645AA42_9ZZZZ</name>
<sequence length="241" mass="26847">MIGLSFEDQKAFIRTGGDQAGVIQKDDDGIGSPALFGILHSDAPQRVIAFTPEGEYIAPEVYDCLFHAMGAENLSRFISSIAFCNATQIECHTFLGKKYRQRIRIKDYLLVTDQGKQGLQLLFGRATRVVSCNIPGHDQGCNGWVEGPIAELGYFEGFLNYGERILRDGNRFKACLRIDLGNLTGLGMEAHLSLYITNPRKGFTESFFTRLVVDGYLAYGSQHQKRLGLRLNRGFAARNQP</sequence>
<evidence type="ECO:0000313" key="1">
    <source>
        <dbReference type="EMBL" id="MPM49867.1"/>
    </source>
</evidence>